<evidence type="ECO:0000313" key="4">
    <source>
        <dbReference type="EMBL" id="ETO30469.1"/>
    </source>
</evidence>
<dbReference type="PROSITE" id="PS00028">
    <property type="entry name" value="ZINC_FINGER_C2H2_1"/>
    <property type="match status" value="1"/>
</dbReference>
<accession>X6NXC1</accession>
<evidence type="ECO:0000313" key="5">
    <source>
        <dbReference type="Proteomes" id="UP000023152"/>
    </source>
</evidence>
<dbReference type="EMBL" id="ASPP01005456">
    <property type="protein sequence ID" value="ETO30469.1"/>
    <property type="molecule type" value="Genomic_DNA"/>
</dbReference>
<dbReference type="AlphaFoldDB" id="X6NXC1"/>
<proteinExistence type="predicted"/>
<dbReference type="InterPro" id="IPR013087">
    <property type="entry name" value="Znf_C2H2_type"/>
</dbReference>
<dbReference type="GO" id="GO:0008270">
    <property type="term" value="F:zinc ion binding"/>
    <property type="evidence" value="ECO:0007669"/>
    <property type="project" value="UniProtKB-KW"/>
</dbReference>
<dbReference type="SUPFAM" id="SSF57667">
    <property type="entry name" value="beta-beta-alpha zinc fingers"/>
    <property type="match status" value="1"/>
</dbReference>
<organism evidence="4 5">
    <name type="scientific">Reticulomyxa filosa</name>
    <dbReference type="NCBI Taxonomy" id="46433"/>
    <lineage>
        <taxon>Eukaryota</taxon>
        <taxon>Sar</taxon>
        <taxon>Rhizaria</taxon>
        <taxon>Retaria</taxon>
        <taxon>Foraminifera</taxon>
        <taxon>Monothalamids</taxon>
        <taxon>Reticulomyxidae</taxon>
        <taxon>Reticulomyxa</taxon>
    </lineage>
</organism>
<keyword evidence="1" id="KW-0863">Zinc-finger</keyword>
<feature type="non-terminal residue" evidence="4">
    <location>
        <position position="480"/>
    </location>
</feature>
<keyword evidence="1" id="KW-0479">Metal-binding</keyword>
<feature type="region of interest" description="Disordered" evidence="2">
    <location>
        <begin position="115"/>
        <end position="144"/>
    </location>
</feature>
<comment type="caution">
    <text evidence="4">The sequence shown here is derived from an EMBL/GenBank/DDBJ whole genome shotgun (WGS) entry which is preliminary data.</text>
</comment>
<dbReference type="OrthoDB" id="427030at2759"/>
<feature type="domain" description="C2H2-type" evidence="3">
    <location>
        <begin position="446"/>
        <end position="473"/>
    </location>
</feature>
<evidence type="ECO:0000259" key="3">
    <source>
        <dbReference type="PROSITE" id="PS50157"/>
    </source>
</evidence>
<dbReference type="PROSITE" id="PS50157">
    <property type="entry name" value="ZINC_FINGER_C2H2_2"/>
    <property type="match status" value="1"/>
</dbReference>
<dbReference type="InterPro" id="IPR036236">
    <property type="entry name" value="Znf_C2H2_sf"/>
</dbReference>
<evidence type="ECO:0000256" key="2">
    <source>
        <dbReference type="SAM" id="MobiDB-lite"/>
    </source>
</evidence>
<keyword evidence="1" id="KW-0862">Zinc</keyword>
<dbReference type="Proteomes" id="UP000023152">
    <property type="component" value="Unassembled WGS sequence"/>
</dbReference>
<sequence length="480" mass="52591">MIPWSHESFPKCGNNDEAVPYNQLLENDDNDNWEMGRVMSRDISFDQEEIDLVSHWQASIEDSVSGEFESYQIFQDRIAADNEVYDMQNEFGNIDVMLSGNESLARCADPCTSVSNHHDHHDSESPQNNDNDIDNENDNSHSNGLSCNANENGPCLSCPWNGALFGGDSCVSSLVCTGPVAPTATTTTTTTTMDGNFYRNTGLLLHQANINGFPCVANWNAVHTYSRIPTMTTSSPSFQHNSHTCVSAPCYFDPSIPSTNVAALQLHHAAFDPYLSHTQHPNMLSIPIPSFDLPIVNTRWFPGPPTNHLKLQSLTTYSDPNCACDRDSDSSGGNGSSACCGGGSANESIHINIKTDISANENTNTNTNTSVNVNANGTGYGNVAVDKVVQLKENSKSPTTDTTLKIPTDAILRNTPKIMTSEKRDATRPKVEATRTKDKWATKGEYPCLVCGKIYQYQSNLATHAKIHTDQAYECKFCHK</sequence>
<protein>
    <submittedName>
        <fullName evidence="4">Ankyrin repeat-containing protein</fullName>
    </submittedName>
</protein>
<evidence type="ECO:0000256" key="1">
    <source>
        <dbReference type="PROSITE-ProRule" id="PRU00042"/>
    </source>
</evidence>
<reference evidence="4 5" key="1">
    <citation type="journal article" date="2013" name="Curr. Biol.">
        <title>The Genome of the Foraminiferan Reticulomyxa filosa.</title>
        <authorList>
            <person name="Glockner G."/>
            <person name="Hulsmann N."/>
            <person name="Schleicher M."/>
            <person name="Noegel A.A."/>
            <person name="Eichinger L."/>
            <person name="Gallinger C."/>
            <person name="Pawlowski J."/>
            <person name="Sierra R."/>
            <person name="Euteneuer U."/>
            <person name="Pillet L."/>
            <person name="Moustafa A."/>
            <person name="Platzer M."/>
            <person name="Groth M."/>
            <person name="Szafranski K."/>
            <person name="Schliwa M."/>
        </authorList>
    </citation>
    <scope>NUCLEOTIDE SEQUENCE [LARGE SCALE GENOMIC DNA]</scope>
</reference>
<gene>
    <name evidence="4" type="ORF">RFI_06654</name>
</gene>
<dbReference type="Gene3D" id="3.30.160.60">
    <property type="entry name" value="Classic Zinc Finger"/>
    <property type="match status" value="1"/>
</dbReference>
<keyword evidence="5" id="KW-1185">Reference proteome</keyword>
<name>X6NXC1_RETFI</name>